<proteinExistence type="predicted"/>
<sequence>RDLVFQLTLGAVAAAGIFVSAVVLVLGLLNLTTLLEYIIPMSIVRGIQLGLAVSLFKKGYTSLLVRDMDGSLVWNPFEQVDSFTLALLISVLLLILLNLSPPLRLP</sequence>
<evidence type="ECO:0000256" key="1">
    <source>
        <dbReference type="SAM" id="Phobius"/>
    </source>
</evidence>
<keyword evidence="1" id="KW-1133">Transmembrane helix</keyword>
<evidence type="ECO:0000313" key="2">
    <source>
        <dbReference type="EMBL" id="KAF4715122.1"/>
    </source>
</evidence>
<keyword evidence="1" id="KW-0472">Membrane</keyword>
<feature type="transmembrane region" description="Helical" evidence="1">
    <location>
        <begin position="77"/>
        <end position="97"/>
    </location>
</feature>
<feature type="transmembrane region" description="Helical" evidence="1">
    <location>
        <begin position="37"/>
        <end position="56"/>
    </location>
</feature>
<name>A0A7J6R3Y0_PEROL</name>
<feature type="transmembrane region" description="Helical" evidence="1">
    <location>
        <begin position="7"/>
        <end position="31"/>
    </location>
</feature>
<feature type="non-terminal residue" evidence="2">
    <location>
        <position position="106"/>
    </location>
</feature>
<feature type="non-terminal residue" evidence="2">
    <location>
        <position position="1"/>
    </location>
</feature>
<evidence type="ECO:0000313" key="3">
    <source>
        <dbReference type="Proteomes" id="UP000553632"/>
    </source>
</evidence>
<dbReference type="AlphaFoldDB" id="A0A7J6R3Y0"/>
<organism evidence="2 3">
    <name type="scientific">Perkinsus olseni</name>
    <name type="common">Perkinsus atlanticus</name>
    <dbReference type="NCBI Taxonomy" id="32597"/>
    <lineage>
        <taxon>Eukaryota</taxon>
        <taxon>Sar</taxon>
        <taxon>Alveolata</taxon>
        <taxon>Perkinsozoa</taxon>
        <taxon>Perkinsea</taxon>
        <taxon>Perkinsida</taxon>
        <taxon>Perkinsidae</taxon>
        <taxon>Perkinsus</taxon>
    </lineage>
</organism>
<dbReference type="Proteomes" id="UP000553632">
    <property type="component" value="Unassembled WGS sequence"/>
</dbReference>
<accession>A0A7J6R3Y0</accession>
<keyword evidence="1" id="KW-0812">Transmembrane</keyword>
<reference evidence="2 3" key="1">
    <citation type="submission" date="2020-04" db="EMBL/GenBank/DDBJ databases">
        <title>Perkinsus olseni comparative genomics.</title>
        <authorList>
            <person name="Bogema D.R."/>
        </authorList>
    </citation>
    <scope>NUCLEOTIDE SEQUENCE [LARGE SCALE GENOMIC DNA]</scope>
    <source>
        <strain evidence="2 3">ATCC PRA-207</strain>
    </source>
</reference>
<keyword evidence="3" id="KW-1185">Reference proteome</keyword>
<gene>
    <name evidence="2" type="ORF">FOZ63_021401</name>
</gene>
<comment type="caution">
    <text evidence="2">The sequence shown here is derived from an EMBL/GenBank/DDBJ whole genome shotgun (WGS) entry which is preliminary data.</text>
</comment>
<dbReference type="EMBL" id="JABANO010028453">
    <property type="protein sequence ID" value="KAF4715122.1"/>
    <property type="molecule type" value="Genomic_DNA"/>
</dbReference>
<protein>
    <submittedName>
        <fullName evidence="2">Uncharacterized protein</fullName>
    </submittedName>
</protein>